<proteinExistence type="predicted"/>
<dbReference type="AlphaFoldDB" id="A0A255Z6Q4"/>
<dbReference type="Proteomes" id="UP000216605">
    <property type="component" value="Unassembled WGS sequence"/>
</dbReference>
<evidence type="ECO:0000313" key="2">
    <source>
        <dbReference type="Proteomes" id="UP000216605"/>
    </source>
</evidence>
<dbReference type="OrthoDB" id="8446968at2"/>
<accession>A0A255Z6Q4</accession>
<organism evidence="1 2">
    <name type="scientific">Flavobacterium cyanobacteriorum</name>
    <dbReference type="NCBI Taxonomy" id="2022802"/>
    <lineage>
        <taxon>Bacteria</taxon>
        <taxon>Pseudomonadati</taxon>
        <taxon>Bacteroidota</taxon>
        <taxon>Flavobacteriia</taxon>
        <taxon>Flavobacteriales</taxon>
        <taxon>Flavobacteriaceae</taxon>
        <taxon>Flavobacterium</taxon>
    </lineage>
</organism>
<dbReference type="RefSeq" id="WP_094414590.1">
    <property type="nucleotide sequence ID" value="NZ_NOXV01000257.1"/>
</dbReference>
<name>A0A255Z6Q4_9FLAO</name>
<sequence length="208" mass="24113">METDFKKLNRFTTIPFLIDMLVRKKLTLLSPALWEDYNDRETMEVYRKSIGARSIYALCFTHGGETIHHWNTFSAGAGGCYIEFSPQKLFQILQNHPGVQHGKVQYVSMRDIASVTSENFAFIKRQPYLPEKEYRIIVAAAEEQQPVFEFDLDISVIRRITINNKMPAEVFRSLKKSLLCIAPDYKGSIYQSTLLSNPVWINHFRGRL</sequence>
<evidence type="ECO:0000313" key="1">
    <source>
        <dbReference type="EMBL" id="OYQ37227.1"/>
    </source>
</evidence>
<dbReference type="EMBL" id="NOXV01000257">
    <property type="protein sequence ID" value="OYQ37227.1"/>
    <property type="molecule type" value="Genomic_DNA"/>
</dbReference>
<gene>
    <name evidence="1" type="ORF">CHU92_08525</name>
</gene>
<reference evidence="1 2" key="1">
    <citation type="submission" date="2017-07" db="EMBL/GenBank/DDBJ databases">
        <title>Flavobacterium cyanobacteriorum sp. nov., isolated from cyanobacterial aggregates in a eutrophic lake.</title>
        <authorList>
            <person name="Cai H."/>
        </authorList>
    </citation>
    <scope>NUCLEOTIDE SEQUENCE [LARGE SCALE GENOMIC DNA]</scope>
    <source>
        <strain evidence="1 2">TH021</strain>
    </source>
</reference>
<comment type="caution">
    <text evidence="1">The sequence shown here is derived from an EMBL/GenBank/DDBJ whole genome shotgun (WGS) entry which is preliminary data.</text>
</comment>
<protein>
    <recommendedName>
        <fullName evidence="3">DUF2971 domain-containing protein</fullName>
    </recommendedName>
</protein>
<evidence type="ECO:0008006" key="3">
    <source>
        <dbReference type="Google" id="ProtNLM"/>
    </source>
</evidence>
<keyword evidence="2" id="KW-1185">Reference proteome</keyword>